<accession>A0AAV4XD04</accession>
<organism evidence="1 2">
    <name type="scientific">Caerostris extrusa</name>
    <name type="common">Bark spider</name>
    <name type="synonym">Caerostris bankana</name>
    <dbReference type="NCBI Taxonomy" id="172846"/>
    <lineage>
        <taxon>Eukaryota</taxon>
        <taxon>Metazoa</taxon>
        <taxon>Ecdysozoa</taxon>
        <taxon>Arthropoda</taxon>
        <taxon>Chelicerata</taxon>
        <taxon>Arachnida</taxon>
        <taxon>Araneae</taxon>
        <taxon>Araneomorphae</taxon>
        <taxon>Entelegynae</taxon>
        <taxon>Araneoidea</taxon>
        <taxon>Araneidae</taxon>
        <taxon>Caerostris</taxon>
    </lineage>
</organism>
<keyword evidence="2" id="KW-1185">Reference proteome</keyword>
<sequence>MEDKPSLEVNLYFLIKLIFSQRSNRFAVKRRYLYVSRAHEADYCGQKQPTRIGMSSVNSLIHEKTQMRSYGLTSKCPGALGLLYNYFVEELQIFPSKEEAKLSLEVNLSCFNQTNISSTKQPVCCERLYLCIKRAHEADYRDQKDPTRIGISSANSLIHGNTRMRLLRVNVQMPEDALGLL</sequence>
<proteinExistence type="predicted"/>
<comment type="caution">
    <text evidence="1">The sequence shown here is derived from an EMBL/GenBank/DDBJ whole genome shotgun (WGS) entry which is preliminary data.</text>
</comment>
<dbReference type="EMBL" id="BPLR01017541">
    <property type="protein sequence ID" value="GIY92484.1"/>
    <property type="molecule type" value="Genomic_DNA"/>
</dbReference>
<gene>
    <name evidence="1" type="ORF">CEXT_636451</name>
</gene>
<evidence type="ECO:0000313" key="2">
    <source>
        <dbReference type="Proteomes" id="UP001054945"/>
    </source>
</evidence>
<reference evidence="1 2" key="1">
    <citation type="submission" date="2021-06" db="EMBL/GenBank/DDBJ databases">
        <title>Caerostris extrusa draft genome.</title>
        <authorList>
            <person name="Kono N."/>
            <person name="Arakawa K."/>
        </authorList>
    </citation>
    <scope>NUCLEOTIDE SEQUENCE [LARGE SCALE GENOMIC DNA]</scope>
</reference>
<dbReference type="Proteomes" id="UP001054945">
    <property type="component" value="Unassembled WGS sequence"/>
</dbReference>
<dbReference type="AlphaFoldDB" id="A0AAV4XD04"/>
<evidence type="ECO:0000313" key="1">
    <source>
        <dbReference type="EMBL" id="GIY92484.1"/>
    </source>
</evidence>
<protein>
    <submittedName>
        <fullName evidence="1">Uncharacterized protein</fullName>
    </submittedName>
</protein>
<name>A0AAV4XD04_CAEEX</name>